<dbReference type="GO" id="GO:0008616">
    <property type="term" value="P:tRNA queuosine(34) biosynthetic process"/>
    <property type="evidence" value="ECO:0007669"/>
    <property type="project" value="UniProtKB-KW"/>
</dbReference>
<evidence type="ECO:0000313" key="10">
    <source>
        <dbReference type="EMBL" id="AOM83462.1"/>
    </source>
</evidence>
<dbReference type="PANTHER" id="PTHR30002:SF4">
    <property type="entry name" value="EPOXYQUEUOSINE REDUCTASE"/>
    <property type="match status" value="1"/>
</dbReference>
<dbReference type="Gene3D" id="3.30.70.20">
    <property type="match status" value="1"/>
</dbReference>
<dbReference type="FunFam" id="3.30.70.20:FF:000037">
    <property type="entry name" value="Epoxyqueuosine reductase"/>
    <property type="match status" value="1"/>
</dbReference>
<dbReference type="InterPro" id="IPR016024">
    <property type="entry name" value="ARM-type_fold"/>
</dbReference>
<dbReference type="GO" id="GO:0046872">
    <property type="term" value="F:metal ion binding"/>
    <property type="evidence" value="ECO:0007669"/>
    <property type="project" value="UniProtKB-KW"/>
</dbReference>
<keyword evidence="3" id="KW-0819">tRNA processing</keyword>
<keyword evidence="4" id="KW-0479">Metal-binding</keyword>
<dbReference type="RefSeq" id="WP_069365438.1">
    <property type="nucleotide sequence ID" value="NZ_CP012502.1"/>
</dbReference>
<evidence type="ECO:0000256" key="5">
    <source>
        <dbReference type="ARBA" id="ARBA00022785"/>
    </source>
</evidence>
<evidence type="ECO:0000256" key="1">
    <source>
        <dbReference type="ARBA" id="ARBA00022485"/>
    </source>
</evidence>
<dbReference type="Pfam" id="PF08331">
    <property type="entry name" value="QueG_DUF1730"/>
    <property type="match status" value="1"/>
</dbReference>
<dbReference type="SUPFAM" id="SSF54862">
    <property type="entry name" value="4Fe-4S ferredoxins"/>
    <property type="match status" value="1"/>
</dbReference>
<evidence type="ECO:0000259" key="9">
    <source>
        <dbReference type="PROSITE" id="PS51379"/>
    </source>
</evidence>
<evidence type="ECO:0000256" key="6">
    <source>
        <dbReference type="ARBA" id="ARBA00023002"/>
    </source>
</evidence>
<dbReference type="SUPFAM" id="SSF48371">
    <property type="entry name" value="ARM repeat"/>
    <property type="match status" value="1"/>
</dbReference>
<dbReference type="STRING" id="632773.BBEV_2104"/>
<dbReference type="InterPro" id="IPR017900">
    <property type="entry name" value="4Fe4S_Fe_S_CS"/>
</dbReference>
<keyword evidence="7" id="KW-0408">Iron</keyword>
<dbReference type="InterPro" id="IPR004155">
    <property type="entry name" value="PBS_lyase_HEAT"/>
</dbReference>
<dbReference type="Pfam" id="PF13484">
    <property type="entry name" value="Fer4_16"/>
    <property type="match status" value="1"/>
</dbReference>
<feature type="domain" description="4Fe-4S ferredoxin-type" evidence="9">
    <location>
        <begin position="176"/>
        <end position="208"/>
    </location>
</feature>
<accession>A0A1D7QWS9</accession>
<dbReference type="InterPro" id="IPR004453">
    <property type="entry name" value="QueG"/>
</dbReference>
<dbReference type="InterPro" id="IPR017896">
    <property type="entry name" value="4Fe4S_Fe-S-bd"/>
</dbReference>
<organism evidence="10 11">
    <name type="scientific">Salisediminibacterium beveridgei</name>
    <dbReference type="NCBI Taxonomy" id="632773"/>
    <lineage>
        <taxon>Bacteria</taxon>
        <taxon>Bacillati</taxon>
        <taxon>Bacillota</taxon>
        <taxon>Bacilli</taxon>
        <taxon>Bacillales</taxon>
        <taxon>Bacillaceae</taxon>
        <taxon>Salisediminibacterium</taxon>
    </lineage>
</organism>
<dbReference type="NCBIfam" id="TIGR00276">
    <property type="entry name" value="tRNA epoxyqueuosine(34) reductase QueG"/>
    <property type="match status" value="1"/>
</dbReference>
<keyword evidence="11" id="KW-1185">Reference proteome</keyword>
<evidence type="ECO:0000313" key="11">
    <source>
        <dbReference type="Proteomes" id="UP000094463"/>
    </source>
</evidence>
<dbReference type="SMART" id="SM00567">
    <property type="entry name" value="EZ_HEAT"/>
    <property type="match status" value="2"/>
</dbReference>
<name>A0A1D7QWS9_9BACI</name>
<sequence>MKASELKNKLIEKSRELEIDKIGFASADPFVTLKSRLEDQQSLGFETGFEKGSVKERTEPERLLPEAKTIVSIAMAYPSKLKNPPRSVKGDRRGVFCRASWGEDYHHILKRKLKALEAYLHELMPDERTAVMVDTGELSDRAVAERAGIGWSAKNCAIITPEFGSYVYLGEMLMTAYVEPDTPLEDQCGSCTKCIDACPTDALIQGGQLDSSKCIAYLTLTKSMIPKEYRQKLGNRLYGCDTCQVVCPENKGKNHTHHEEMTPDPEKAKPQLIPLLSLSNKEFKRTFGEVSGSWRGKKPIQRNALIALANFKDVSAVPAIEEVLKNDQRPVMRATAAWALSEIKGDEAMPRLEAHLDDETADEVIAEIADVMKHLSRTTRL</sequence>
<dbReference type="Proteomes" id="UP000094463">
    <property type="component" value="Chromosome"/>
</dbReference>
<dbReference type="Gene3D" id="1.25.10.10">
    <property type="entry name" value="Leucine-rich Repeat Variant"/>
    <property type="match status" value="1"/>
</dbReference>
<protein>
    <submittedName>
        <fullName evidence="10">Iron-sulfur cluster-binding protein</fullName>
    </submittedName>
</protein>
<evidence type="ECO:0000256" key="3">
    <source>
        <dbReference type="ARBA" id="ARBA00022694"/>
    </source>
</evidence>
<evidence type="ECO:0000256" key="4">
    <source>
        <dbReference type="ARBA" id="ARBA00022723"/>
    </source>
</evidence>
<evidence type="ECO:0000256" key="2">
    <source>
        <dbReference type="ARBA" id="ARBA00022490"/>
    </source>
</evidence>
<dbReference type="PANTHER" id="PTHR30002">
    <property type="entry name" value="EPOXYQUEUOSINE REDUCTASE"/>
    <property type="match status" value="1"/>
</dbReference>
<dbReference type="EMBL" id="CP012502">
    <property type="protein sequence ID" value="AOM83462.1"/>
    <property type="molecule type" value="Genomic_DNA"/>
</dbReference>
<evidence type="ECO:0000256" key="7">
    <source>
        <dbReference type="ARBA" id="ARBA00023004"/>
    </source>
</evidence>
<dbReference type="GO" id="GO:0051539">
    <property type="term" value="F:4 iron, 4 sulfur cluster binding"/>
    <property type="evidence" value="ECO:0007669"/>
    <property type="project" value="UniProtKB-KW"/>
</dbReference>
<dbReference type="GO" id="GO:0052693">
    <property type="term" value="F:epoxyqueuosine reductase activity"/>
    <property type="evidence" value="ECO:0007669"/>
    <property type="project" value="TreeGrafter"/>
</dbReference>
<dbReference type="OrthoDB" id="9784571at2"/>
<keyword evidence="6" id="KW-0560">Oxidoreductase</keyword>
<dbReference type="InterPro" id="IPR011989">
    <property type="entry name" value="ARM-like"/>
</dbReference>
<keyword evidence="2" id="KW-0963">Cytoplasm</keyword>
<keyword evidence="1" id="KW-0004">4Fe-4S</keyword>
<evidence type="ECO:0000256" key="8">
    <source>
        <dbReference type="ARBA" id="ARBA00023014"/>
    </source>
</evidence>
<gene>
    <name evidence="10" type="ORF">BBEV_2104</name>
</gene>
<dbReference type="Pfam" id="PF13646">
    <property type="entry name" value="HEAT_2"/>
    <property type="match status" value="1"/>
</dbReference>
<reference evidence="10 11" key="1">
    <citation type="submission" date="2015-08" db="EMBL/GenBank/DDBJ databases">
        <title>The complete genome sequence of Bacillus beveridgei MLTeJB.</title>
        <authorList>
            <person name="Hanson T.E."/>
            <person name="Mesa C."/>
            <person name="Basesman S.M."/>
            <person name="Oremland R.S."/>
        </authorList>
    </citation>
    <scope>NUCLEOTIDE SEQUENCE [LARGE SCALE GENOMIC DNA]</scope>
    <source>
        <strain evidence="10 11">MLTeJB</strain>
    </source>
</reference>
<dbReference type="PROSITE" id="PS51379">
    <property type="entry name" value="4FE4S_FER_2"/>
    <property type="match status" value="1"/>
</dbReference>
<dbReference type="PROSITE" id="PS00198">
    <property type="entry name" value="4FE4S_FER_1"/>
    <property type="match status" value="1"/>
</dbReference>
<dbReference type="PATRIC" id="fig|632773.3.peg.2217"/>
<keyword evidence="5" id="KW-0671">Queuosine biosynthesis</keyword>
<dbReference type="AlphaFoldDB" id="A0A1D7QWS9"/>
<dbReference type="KEGG" id="bbev:BBEV_2104"/>
<dbReference type="InterPro" id="IPR013542">
    <property type="entry name" value="QueG_DUF1730"/>
</dbReference>
<keyword evidence="8" id="KW-0411">Iron-sulfur</keyword>
<proteinExistence type="predicted"/>